<evidence type="ECO:0000313" key="3">
    <source>
        <dbReference type="EMBL" id="GAT99118.1"/>
    </source>
</evidence>
<dbReference type="AlphaFoldDB" id="A0A5K1UML0"/>
<dbReference type="InterPro" id="IPR002161">
    <property type="entry name" value="PdxT/SNO"/>
</dbReference>
<dbReference type="Proteomes" id="UP000078387">
    <property type="component" value="Unassembled WGS sequence"/>
</dbReference>
<evidence type="ECO:0000313" key="4">
    <source>
        <dbReference type="Proteomes" id="UP000078387"/>
    </source>
</evidence>
<evidence type="ECO:0000256" key="1">
    <source>
        <dbReference type="ARBA" id="ARBA00022962"/>
    </source>
</evidence>
<keyword evidence="1" id="KW-0315">Glutamine amidotransferase</keyword>
<evidence type="ECO:0000259" key="2">
    <source>
        <dbReference type="Pfam" id="PF09825"/>
    </source>
</evidence>
<dbReference type="GO" id="GO:0008614">
    <property type="term" value="P:pyridoxine metabolic process"/>
    <property type="evidence" value="ECO:0007669"/>
    <property type="project" value="TreeGrafter"/>
</dbReference>
<sequence length="221" mass="25179">MITTIRVYNDIGTSTLCVYNTIHLFHHFFPCANVFVISSSEIKTSQWVENTDLLVIPGGEDLPYLDKLQMDGIELIKSFVLNGGKFLGICAGAYFSSSYIKFNANSQLPIEGERYLKFYEGNAIGPVYDGYQPNSESGAHIVKIKYNNSYAKVEGTYFALYEDGKPCGYTRRYGKGKILITGFHFEFDEHCCSHLLSQLRYDDFELRRESLIRYILSLLSD</sequence>
<dbReference type="PANTHER" id="PTHR31559">
    <property type="entry name" value="PYRIDOXAL 5'-PHOSPHATE SYNTHASE SUBUNIT SNO"/>
    <property type="match status" value="1"/>
</dbReference>
<protein>
    <recommendedName>
        <fullName evidence="2">Biotin-protein ligase N-terminal domain-containing protein</fullName>
    </recommendedName>
</protein>
<dbReference type="PIRSF" id="PIRSF016642">
    <property type="entry name" value="UCP016642"/>
    <property type="match status" value="1"/>
</dbReference>
<dbReference type="VEuPathDB" id="AmoebaDB:KM1_189090"/>
<organism evidence="3 4">
    <name type="scientific">Entamoeba histolytica</name>
    <dbReference type="NCBI Taxonomy" id="5759"/>
    <lineage>
        <taxon>Eukaryota</taxon>
        <taxon>Amoebozoa</taxon>
        <taxon>Evosea</taxon>
        <taxon>Archamoebae</taxon>
        <taxon>Mastigamoebida</taxon>
        <taxon>Entamoebidae</taxon>
        <taxon>Entamoeba</taxon>
    </lineage>
</organism>
<name>A0A5K1UML0_ENTHI</name>
<feature type="domain" description="Biotin-protein ligase N-terminal" evidence="2">
    <location>
        <begin position="5"/>
        <end position="163"/>
    </location>
</feature>
<dbReference type="GO" id="GO:1903600">
    <property type="term" value="C:glutaminase complex"/>
    <property type="evidence" value="ECO:0007669"/>
    <property type="project" value="TreeGrafter"/>
</dbReference>
<dbReference type="VEuPathDB" id="AmoebaDB:EHI5A_112740"/>
<dbReference type="Pfam" id="PF09825">
    <property type="entry name" value="BPL_N"/>
    <property type="match status" value="1"/>
</dbReference>
<dbReference type="GO" id="GO:0004359">
    <property type="term" value="F:glutaminase activity"/>
    <property type="evidence" value="ECO:0007669"/>
    <property type="project" value="InterPro"/>
</dbReference>
<reference evidence="3 4" key="1">
    <citation type="submission" date="2016-05" db="EMBL/GenBank/DDBJ databases">
        <title>First whole genome sequencing of Entamoeba histolytica HM1:IMSS-clone-6.</title>
        <authorList>
            <person name="Mukherjee Avik.K."/>
            <person name="Izumyama S."/>
            <person name="Nakada-Tsukui K."/>
            <person name="Nozaki T."/>
        </authorList>
    </citation>
    <scope>NUCLEOTIDE SEQUENCE [LARGE SCALE GENOMIC DNA]</scope>
    <source>
        <strain evidence="3 4">HM1:IMSS clone 6</strain>
    </source>
</reference>
<dbReference type="InterPro" id="IPR029062">
    <property type="entry name" value="Class_I_gatase-like"/>
</dbReference>
<dbReference type="InterPro" id="IPR019197">
    <property type="entry name" value="Biotin-prot_ligase_N"/>
</dbReference>
<dbReference type="InterPro" id="IPR015834">
    <property type="entry name" value="UCP016642"/>
</dbReference>
<dbReference type="SUPFAM" id="SSF52317">
    <property type="entry name" value="Class I glutamine amidotransferase-like"/>
    <property type="match status" value="1"/>
</dbReference>
<dbReference type="GO" id="GO:0042823">
    <property type="term" value="P:pyridoxal phosphate biosynthetic process"/>
    <property type="evidence" value="ECO:0007669"/>
    <property type="project" value="InterPro"/>
</dbReference>
<dbReference type="Gene3D" id="3.40.50.880">
    <property type="match status" value="1"/>
</dbReference>
<dbReference type="GO" id="GO:0005829">
    <property type="term" value="C:cytosol"/>
    <property type="evidence" value="ECO:0007669"/>
    <property type="project" value="TreeGrafter"/>
</dbReference>
<gene>
    <name evidence="3" type="ORF">CL6EHI_193790</name>
</gene>
<dbReference type="EMBL" id="BDEQ01000001">
    <property type="protein sequence ID" value="GAT99118.1"/>
    <property type="molecule type" value="Genomic_DNA"/>
</dbReference>
<dbReference type="PANTHER" id="PTHR31559:SF0">
    <property type="entry name" value="PYRIDOXAL 5'-PHOSPHATE SYNTHASE SUBUNIT SNO1-RELATED"/>
    <property type="match status" value="1"/>
</dbReference>
<dbReference type="VEuPathDB" id="AmoebaDB:EHI_193790"/>
<proteinExistence type="predicted"/>
<comment type="caution">
    <text evidence="3">The sequence shown here is derived from an EMBL/GenBank/DDBJ whole genome shotgun (WGS) entry which is preliminary data.</text>
</comment>
<accession>A0A5K1UML0</accession>
<dbReference type="CDD" id="cd03144">
    <property type="entry name" value="GATase1_ScBLP_like"/>
    <property type="match status" value="1"/>
</dbReference>